<dbReference type="EMBL" id="JAUJEB010000020">
    <property type="protein sequence ID" value="MDN5217499.1"/>
    <property type="molecule type" value="Genomic_DNA"/>
</dbReference>
<organism evidence="1 2">
    <name type="scientific">Agaribacillus aureus</name>
    <dbReference type="NCBI Taxonomy" id="3051825"/>
    <lineage>
        <taxon>Bacteria</taxon>
        <taxon>Pseudomonadati</taxon>
        <taxon>Bacteroidota</taxon>
        <taxon>Cytophagia</taxon>
        <taxon>Cytophagales</taxon>
        <taxon>Splendidivirgaceae</taxon>
        <taxon>Agaribacillus</taxon>
    </lineage>
</organism>
<evidence type="ECO:0000313" key="2">
    <source>
        <dbReference type="Proteomes" id="UP001172083"/>
    </source>
</evidence>
<keyword evidence="2" id="KW-1185">Reference proteome</keyword>
<dbReference type="RefSeq" id="WP_346762834.1">
    <property type="nucleotide sequence ID" value="NZ_JAUJEB010000020.1"/>
</dbReference>
<name>A0ABT8LI70_9BACT</name>
<proteinExistence type="predicted"/>
<accession>A0ABT8LI70</accession>
<gene>
    <name evidence="1" type="ORF">QQ020_35835</name>
</gene>
<evidence type="ECO:0000313" key="1">
    <source>
        <dbReference type="EMBL" id="MDN5217499.1"/>
    </source>
</evidence>
<reference evidence="1" key="1">
    <citation type="submission" date="2023-06" db="EMBL/GenBank/DDBJ databases">
        <title>Genomic of Agaribacillus aureum.</title>
        <authorList>
            <person name="Wang G."/>
        </authorList>
    </citation>
    <scope>NUCLEOTIDE SEQUENCE</scope>
    <source>
        <strain evidence="1">BMA12</strain>
    </source>
</reference>
<comment type="caution">
    <text evidence="1">The sequence shown here is derived from an EMBL/GenBank/DDBJ whole genome shotgun (WGS) entry which is preliminary data.</text>
</comment>
<sequence>MRPKVLLILIPVVVISCKSYVDKTSTSTKNFSITPTETRNIFEFHSSTVESRDNEVIHPAKFSLSLPIGIRSYGFTNLSSFGFYYDQKQVIFISTNDALSEVLEGEIEINRIVDLVEKLPSGSGKFNISEIQPIGGRKHYLLKNFGGHILLFNVKPNNLESWKNLVSDIEYQ</sequence>
<evidence type="ECO:0008006" key="3">
    <source>
        <dbReference type="Google" id="ProtNLM"/>
    </source>
</evidence>
<dbReference type="Proteomes" id="UP001172083">
    <property type="component" value="Unassembled WGS sequence"/>
</dbReference>
<protein>
    <recommendedName>
        <fullName evidence="3">Lipoprotein</fullName>
    </recommendedName>
</protein>
<dbReference type="PROSITE" id="PS51257">
    <property type="entry name" value="PROKAR_LIPOPROTEIN"/>
    <property type="match status" value="1"/>
</dbReference>